<keyword evidence="4" id="KW-0285">Flavoprotein</keyword>
<keyword evidence="9" id="KW-0411">Iron-sulfur</keyword>
<evidence type="ECO:0000313" key="14">
    <source>
        <dbReference type="Proteomes" id="UP000186819"/>
    </source>
</evidence>
<feature type="domain" description="NADH:flavin oxidoreductase/NADH oxidase N-terminal" evidence="11">
    <location>
        <begin position="9"/>
        <end position="342"/>
    </location>
</feature>
<dbReference type="GO" id="GO:0046872">
    <property type="term" value="F:metal ion binding"/>
    <property type="evidence" value="ECO:0007669"/>
    <property type="project" value="UniProtKB-KW"/>
</dbReference>
<reference evidence="14" key="1">
    <citation type="submission" date="2017-01" db="EMBL/GenBank/DDBJ databases">
        <authorList>
            <person name="Varghese N."/>
            <person name="Submissions S."/>
        </authorList>
    </citation>
    <scope>NUCLEOTIDE SEQUENCE [LARGE SCALE GENOMIC DNA]</scope>
    <source>
        <strain evidence="14">ATCC 51758</strain>
    </source>
</reference>
<keyword evidence="14" id="KW-1185">Reference proteome</keyword>
<dbReference type="PANTHER" id="PTHR42917">
    <property type="entry name" value="2,4-DIENOYL-COA REDUCTASE"/>
    <property type="match status" value="1"/>
</dbReference>
<feature type="domain" description="FAD/NAD(P)-binding" evidence="12">
    <location>
        <begin position="396"/>
        <end position="506"/>
    </location>
</feature>
<evidence type="ECO:0000256" key="6">
    <source>
        <dbReference type="ARBA" id="ARBA00022723"/>
    </source>
</evidence>
<dbReference type="Gene3D" id="3.40.50.720">
    <property type="entry name" value="NAD(P)-binding Rossmann-like Domain"/>
    <property type="match status" value="1"/>
</dbReference>
<dbReference type="STRING" id="34027.SAMN05421829_1227"/>
<protein>
    <submittedName>
        <fullName evidence="13">2,4-dienoyl-CoA reductase</fullName>
    </submittedName>
</protein>
<dbReference type="GO" id="GO:0016491">
    <property type="term" value="F:oxidoreductase activity"/>
    <property type="evidence" value="ECO:0007669"/>
    <property type="project" value="UniProtKB-KW"/>
</dbReference>
<dbReference type="Proteomes" id="UP000186819">
    <property type="component" value="Unassembled WGS sequence"/>
</dbReference>
<evidence type="ECO:0000313" key="13">
    <source>
        <dbReference type="EMBL" id="SIR58802.1"/>
    </source>
</evidence>
<evidence type="ECO:0000259" key="11">
    <source>
        <dbReference type="Pfam" id="PF00724"/>
    </source>
</evidence>
<dbReference type="InterPro" id="IPR051793">
    <property type="entry name" value="NADH:flavin_oxidoreductase"/>
</dbReference>
<evidence type="ECO:0000259" key="10">
    <source>
        <dbReference type="Pfam" id="PF00070"/>
    </source>
</evidence>
<dbReference type="Gene3D" id="3.50.50.60">
    <property type="entry name" value="FAD/NAD(P)-binding domain"/>
    <property type="match status" value="1"/>
</dbReference>
<dbReference type="InterPro" id="IPR023753">
    <property type="entry name" value="FAD/NAD-binding_dom"/>
</dbReference>
<dbReference type="GO" id="GO:0010181">
    <property type="term" value="F:FMN binding"/>
    <property type="evidence" value="ECO:0007669"/>
    <property type="project" value="InterPro"/>
</dbReference>
<dbReference type="AlphaFoldDB" id="A0A1N7C5F2"/>
<comment type="cofactor">
    <cofactor evidence="1">
        <name>FMN</name>
        <dbReference type="ChEBI" id="CHEBI:58210"/>
    </cofactor>
</comment>
<organism evidence="13 14">
    <name type="scientific">Aromatoleum tolulyticum</name>
    <dbReference type="NCBI Taxonomy" id="34027"/>
    <lineage>
        <taxon>Bacteria</taxon>
        <taxon>Pseudomonadati</taxon>
        <taxon>Pseudomonadota</taxon>
        <taxon>Betaproteobacteria</taxon>
        <taxon>Rhodocyclales</taxon>
        <taxon>Rhodocyclaceae</taxon>
        <taxon>Aromatoleum</taxon>
    </lineage>
</organism>
<evidence type="ECO:0000256" key="8">
    <source>
        <dbReference type="ARBA" id="ARBA00023004"/>
    </source>
</evidence>
<feature type="domain" description="Pyridine nucleotide-disulphide oxidoreductase N-terminal" evidence="10">
    <location>
        <begin position="536"/>
        <end position="594"/>
    </location>
</feature>
<evidence type="ECO:0000256" key="9">
    <source>
        <dbReference type="ARBA" id="ARBA00023014"/>
    </source>
</evidence>
<dbReference type="SUPFAM" id="SSF51905">
    <property type="entry name" value="FAD/NAD(P)-binding domain"/>
    <property type="match status" value="1"/>
</dbReference>
<dbReference type="PRINTS" id="PR00411">
    <property type="entry name" value="PNDRDTASEI"/>
</dbReference>
<accession>A0A1N7C5F2</accession>
<dbReference type="PANTHER" id="PTHR42917:SF2">
    <property type="entry name" value="2,4-DIENOYL-COA REDUCTASE [(2E)-ENOYL-COA-PRODUCING]"/>
    <property type="match status" value="1"/>
</dbReference>
<dbReference type="Pfam" id="PF07992">
    <property type="entry name" value="Pyr_redox_2"/>
    <property type="match status" value="1"/>
</dbReference>
<dbReference type="SUPFAM" id="SSF51395">
    <property type="entry name" value="FMN-linked oxidoreductases"/>
    <property type="match status" value="1"/>
</dbReference>
<comment type="cofactor">
    <cofactor evidence="2">
        <name>[4Fe-4S] cluster</name>
        <dbReference type="ChEBI" id="CHEBI:49883"/>
    </cofactor>
</comment>
<dbReference type="RefSeq" id="WP_076604234.1">
    <property type="nucleotide sequence ID" value="NZ_FTMD01000022.1"/>
</dbReference>
<evidence type="ECO:0000256" key="3">
    <source>
        <dbReference type="ARBA" id="ARBA00011048"/>
    </source>
</evidence>
<proteinExistence type="inferred from homology"/>
<evidence type="ECO:0000256" key="1">
    <source>
        <dbReference type="ARBA" id="ARBA00001917"/>
    </source>
</evidence>
<dbReference type="Pfam" id="PF00070">
    <property type="entry name" value="Pyr_redox"/>
    <property type="match status" value="1"/>
</dbReference>
<comment type="similarity">
    <text evidence="3">In the N-terminal section; belongs to the NADH:flavin oxidoreductase/NADH oxidase family.</text>
</comment>
<sequence length="663" mass="71615">MSSVRFDRLFSPLQVGPVRVPNRICETTNSIGASASGGLLDERFIEHHVAKARGGTGWIGSETWLLNSPLVAGARDEFYPGAAAVRTALWQVPAFLDSVGRFCDEVHKAGAVAVFQLTHLNHAMAASPVPVTETYDYIPHELDDAMIAFILDTYADAAAAALAAGADGIELHCAHETLPHTFLSPVTNLRNDRWGGGARERIRFVVEALERIRSRTGDKLAVGIRINGCESRQGGYDHMAMREMTYYLGETGLLDFVNIDVGHGWGVHAYVPPSFHGHADYREVGKAARADLDGKVAVLFSGRVNDPVLAEELLREGCCDLVGMTRAGIADPDFANKAREGRLIEIRRCIGCNRCIAEAVHSYVPDSLRAPMCSVNPVIGNELHWKSAFRPAAVAKKVVVVGAGAAGLEAARVAAMRGHRVTVLEQGKKVGGQLRIAANAPGRDSFGDQIYFQENEMVRLGVDLRLETPATVEAIRKLSPDAVIVATGSLPRVPQGIAGTGLPHVMQGWDVLQGKAVPGRRVALVAQEDYFETPNVAEFIAESGREVEIFHKSPQLGTAIDRYSLGSVFDRLERHGIRIHTNLRLAAIDADGLDFVSAFGGRPSRYTGFDSVVLVCGSVPEASLYERLKADGTIAEIYLAGSAWVPRRIAEATRHGAMVALEI</sequence>
<dbReference type="GO" id="GO:0051536">
    <property type="term" value="F:iron-sulfur cluster binding"/>
    <property type="evidence" value="ECO:0007669"/>
    <property type="project" value="UniProtKB-KW"/>
</dbReference>
<name>A0A1N7C5F2_9RHOO</name>
<keyword evidence="8" id="KW-0408">Iron</keyword>
<keyword evidence="7" id="KW-0560">Oxidoreductase</keyword>
<dbReference type="PRINTS" id="PR00368">
    <property type="entry name" value="FADPNR"/>
</dbReference>
<evidence type="ECO:0000259" key="12">
    <source>
        <dbReference type="Pfam" id="PF07992"/>
    </source>
</evidence>
<gene>
    <name evidence="13" type="ORF">SAMN05421829_1227</name>
</gene>
<dbReference type="InterPro" id="IPR013785">
    <property type="entry name" value="Aldolase_TIM"/>
</dbReference>
<evidence type="ECO:0000256" key="7">
    <source>
        <dbReference type="ARBA" id="ARBA00023002"/>
    </source>
</evidence>
<dbReference type="InterPro" id="IPR036188">
    <property type="entry name" value="FAD/NAD-bd_sf"/>
</dbReference>
<keyword evidence="5" id="KW-0288">FMN</keyword>
<dbReference type="EMBL" id="FTMD01000022">
    <property type="protein sequence ID" value="SIR58802.1"/>
    <property type="molecule type" value="Genomic_DNA"/>
</dbReference>
<dbReference type="InterPro" id="IPR039648">
    <property type="entry name" value="DHPH_N"/>
</dbReference>
<dbReference type="InterPro" id="IPR001155">
    <property type="entry name" value="OxRdtase_FMN_N"/>
</dbReference>
<evidence type="ECO:0000256" key="5">
    <source>
        <dbReference type="ARBA" id="ARBA00022643"/>
    </source>
</evidence>
<dbReference type="Gene3D" id="3.20.20.70">
    <property type="entry name" value="Aldolase class I"/>
    <property type="match status" value="1"/>
</dbReference>
<keyword evidence="6" id="KW-0479">Metal-binding</keyword>
<dbReference type="Pfam" id="PF00724">
    <property type="entry name" value="Oxidored_FMN"/>
    <property type="match status" value="1"/>
</dbReference>
<evidence type="ECO:0000256" key="2">
    <source>
        <dbReference type="ARBA" id="ARBA00001966"/>
    </source>
</evidence>
<evidence type="ECO:0000256" key="4">
    <source>
        <dbReference type="ARBA" id="ARBA00022630"/>
    </source>
</evidence>
<dbReference type="OrthoDB" id="8985337at2"/>